<protein>
    <submittedName>
        <fullName evidence="3">G9667 protein</fullName>
    </submittedName>
</protein>
<keyword evidence="4" id="KW-1185">Reference proteome</keyword>
<keyword evidence="2" id="KW-0413">Isomerase</keyword>
<evidence type="ECO:0000313" key="3">
    <source>
        <dbReference type="EMBL" id="CAL5226806.1"/>
    </source>
</evidence>
<dbReference type="Pfam" id="PF02567">
    <property type="entry name" value="PhzC-PhzF"/>
    <property type="match status" value="2"/>
</dbReference>
<reference evidence="3 4" key="1">
    <citation type="submission" date="2024-06" db="EMBL/GenBank/DDBJ databases">
        <authorList>
            <person name="Kraege A."/>
            <person name="Thomma B."/>
        </authorList>
    </citation>
    <scope>NUCLEOTIDE SEQUENCE [LARGE SCALE GENOMIC DNA]</scope>
</reference>
<organism evidence="3 4">
    <name type="scientific">Coccomyxa viridis</name>
    <dbReference type="NCBI Taxonomy" id="1274662"/>
    <lineage>
        <taxon>Eukaryota</taxon>
        <taxon>Viridiplantae</taxon>
        <taxon>Chlorophyta</taxon>
        <taxon>core chlorophytes</taxon>
        <taxon>Trebouxiophyceae</taxon>
        <taxon>Trebouxiophyceae incertae sedis</taxon>
        <taxon>Coccomyxaceae</taxon>
        <taxon>Coccomyxa</taxon>
    </lineage>
</organism>
<sequence>MTKGVRLYQVDAFTTRRFSGNPAAVCILEDEISDNIMQQIAAEMNLSETAFVRRLPSAAEGEYSLRWFTPAMEVPLCGHATVATAAALLEGEGVQCSELRFQTVHCGVLTVTRESGLYHLSVPLLAPGHPHSSVAQPCDAISKVIMGSLPGAHCLYTGHCGKSKYVFLALEGLEAGQLESMAAPTAELRSLPGCDGIIGVIVSCAGHDTKTRKVFMALEGLTREQFEQWDPPIAQLKGTLSSIDDIRSVIVSCAGGDGQPELLVRFFAPWAGIDEDPVTGSAYAVAGPWWASKLGKSSFAARQCSKRGGDLHITVSEADGRVDVAGGAVVISEGRLFLD</sequence>
<evidence type="ECO:0000313" key="4">
    <source>
        <dbReference type="Proteomes" id="UP001497392"/>
    </source>
</evidence>
<gene>
    <name evidence="3" type="primary">g9667</name>
    <name evidence="3" type="ORF">VP750_LOCUS8712</name>
</gene>
<dbReference type="InterPro" id="IPR003719">
    <property type="entry name" value="Phenazine_PhzF-like"/>
</dbReference>
<comment type="caution">
    <text evidence="3">The sequence shown here is derived from an EMBL/GenBank/DDBJ whole genome shotgun (WGS) entry which is preliminary data.</text>
</comment>
<dbReference type="Proteomes" id="UP001497392">
    <property type="component" value="Unassembled WGS sequence"/>
</dbReference>
<dbReference type="NCBIfam" id="TIGR00654">
    <property type="entry name" value="PhzF_family"/>
    <property type="match status" value="1"/>
</dbReference>
<dbReference type="Gene3D" id="3.10.310.10">
    <property type="entry name" value="Diaminopimelate Epimerase, Chain A, domain 1"/>
    <property type="match status" value="2"/>
</dbReference>
<name>A0ABP1G3B6_9CHLO</name>
<evidence type="ECO:0000256" key="1">
    <source>
        <dbReference type="ARBA" id="ARBA00008270"/>
    </source>
</evidence>
<accession>A0ABP1G3B6</accession>
<dbReference type="PIRSF" id="PIRSF016184">
    <property type="entry name" value="PhzC_PhzF"/>
    <property type="match status" value="1"/>
</dbReference>
<dbReference type="PANTHER" id="PTHR13774">
    <property type="entry name" value="PHENAZINE BIOSYNTHESIS PROTEIN"/>
    <property type="match status" value="1"/>
</dbReference>
<dbReference type="EMBL" id="CAXHTA020000016">
    <property type="protein sequence ID" value="CAL5226806.1"/>
    <property type="molecule type" value="Genomic_DNA"/>
</dbReference>
<dbReference type="PANTHER" id="PTHR13774:SF17">
    <property type="entry name" value="PHENAZINE BIOSYNTHESIS-LIKE DOMAIN-CONTAINING PROTEIN"/>
    <property type="match status" value="1"/>
</dbReference>
<evidence type="ECO:0000256" key="2">
    <source>
        <dbReference type="ARBA" id="ARBA00023235"/>
    </source>
</evidence>
<proteinExistence type="inferred from homology"/>
<dbReference type="SUPFAM" id="SSF54506">
    <property type="entry name" value="Diaminopimelate epimerase-like"/>
    <property type="match status" value="1"/>
</dbReference>
<comment type="similarity">
    <text evidence="1">Belongs to the PhzF family.</text>
</comment>